<evidence type="ECO:0000256" key="1">
    <source>
        <dbReference type="ARBA" id="ARBA00004141"/>
    </source>
</evidence>
<evidence type="ECO:0000256" key="2">
    <source>
        <dbReference type="ARBA" id="ARBA00004202"/>
    </source>
</evidence>
<dbReference type="RefSeq" id="WP_190916571.1">
    <property type="nucleotide sequence ID" value="NZ_JACXIZ010000014.1"/>
</dbReference>
<evidence type="ECO:0000256" key="4">
    <source>
        <dbReference type="ARBA" id="ARBA00022448"/>
    </source>
</evidence>
<feature type="region of interest" description="Disordered" evidence="12">
    <location>
        <begin position="288"/>
        <end position="307"/>
    </location>
</feature>
<dbReference type="PANTHER" id="PTHR43553">
    <property type="entry name" value="HEAVY METAL TRANSPORTER"/>
    <property type="match status" value="1"/>
</dbReference>
<dbReference type="CDD" id="cd16914">
    <property type="entry name" value="EcfT"/>
    <property type="match status" value="1"/>
</dbReference>
<feature type="region of interest" description="Disordered" evidence="12">
    <location>
        <begin position="318"/>
        <end position="346"/>
    </location>
</feature>
<protein>
    <submittedName>
        <fullName evidence="14">ATP-binding cassette domain-containing protein</fullName>
    </submittedName>
</protein>
<keyword evidence="5" id="KW-1003">Cell membrane</keyword>
<dbReference type="InterPro" id="IPR003339">
    <property type="entry name" value="ABC/ECF_trnsptr_transmembrane"/>
</dbReference>
<dbReference type="GO" id="GO:0005524">
    <property type="term" value="F:ATP binding"/>
    <property type="evidence" value="ECO:0007669"/>
    <property type="project" value="UniProtKB-KW"/>
</dbReference>
<keyword evidence="8 14" id="KW-0067">ATP-binding</keyword>
<dbReference type="InterPro" id="IPR027417">
    <property type="entry name" value="P-loop_NTPase"/>
</dbReference>
<keyword evidence="7" id="KW-0547">Nucleotide-binding</keyword>
<evidence type="ECO:0000256" key="11">
    <source>
        <dbReference type="ARBA" id="ARBA00023136"/>
    </source>
</evidence>
<reference evidence="14" key="1">
    <citation type="submission" date="2020-09" db="EMBL/GenBank/DDBJ databases">
        <title>A novel bacterium of genus Paenibacillus, isolated from South China Sea.</title>
        <authorList>
            <person name="Huang H."/>
            <person name="Mo K."/>
            <person name="Hu Y."/>
        </authorList>
    </citation>
    <scope>NUCLEOTIDE SEQUENCE</scope>
    <source>
        <strain evidence="14">IB182496</strain>
    </source>
</reference>
<evidence type="ECO:0000256" key="10">
    <source>
        <dbReference type="ARBA" id="ARBA00022989"/>
    </source>
</evidence>
<dbReference type="InterPro" id="IPR017871">
    <property type="entry name" value="ABC_transporter-like_CS"/>
</dbReference>
<dbReference type="GO" id="GO:0005886">
    <property type="term" value="C:plasma membrane"/>
    <property type="evidence" value="ECO:0007669"/>
    <property type="project" value="UniProtKB-SubCell"/>
</dbReference>
<keyword evidence="11" id="KW-0472">Membrane</keyword>
<keyword evidence="15" id="KW-1185">Reference proteome</keyword>
<comment type="similarity">
    <text evidence="3">Belongs to the ABC transporter superfamily.</text>
</comment>
<keyword evidence="4" id="KW-0813">Transport</keyword>
<evidence type="ECO:0000256" key="7">
    <source>
        <dbReference type="ARBA" id="ARBA00022741"/>
    </source>
</evidence>
<dbReference type="GO" id="GO:0016887">
    <property type="term" value="F:ATP hydrolysis activity"/>
    <property type="evidence" value="ECO:0007669"/>
    <property type="project" value="InterPro"/>
</dbReference>
<dbReference type="SUPFAM" id="SSF52540">
    <property type="entry name" value="P-loop containing nucleoside triphosphate hydrolases"/>
    <property type="match status" value="1"/>
</dbReference>
<keyword evidence="6" id="KW-0812">Transmembrane</keyword>
<accession>A0A927BR38</accession>
<evidence type="ECO:0000256" key="9">
    <source>
        <dbReference type="ARBA" id="ARBA00022967"/>
    </source>
</evidence>
<keyword evidence="10" id="KW-1133">Transmembrane helix</keyword>
<dbReference type="Pfam" id="PF02361">
    <property type="entry name" value="CbiQ"/>
    <property type="match status" value="1"/>
</dbReference>
<feature type="domain" description="ABC transporter" evidence="13">
    <location>
        <begin position="9"/>
        <end position="250"/>
    </location>
</feature>
<comment type="subcellular location">
    <subcellularLocation>
        <location evidence="2">Cell membrane</location>
        <topology evidence="2">Peripheral membrane protein</topology>
    </subcellularLocation>
    <subcellularLocation>
        <location evidence="1">Membrane</location>
        <topology evidence="1">Multi-pass membrane protein</topology>
    </subcellularLocation>
</comment>
<evidence type="ECO:0000313" key="15">
    <source>
        <dbReference type="Proteomes" id="UP000621560"/>
    </source>
</evidence>
<comment type="caution">
    <text evidence="14">The sequence shown here is derived from an EMBL/GenBank/DDBJ whole genome shotgun (WGS) entry which is preliminary data.</text>
</comment>
<evidence type="ECO:0000259" key="13">
    <source>
        <dbReference type="PROSITE" id="PS50893"/>
    </source>
</evidence>
<evidence type="ECO:0000256" key="6">
    <source>
        <dbReference type="ARBA" id="ARBA00022692"/>
    </source>
</evidence>
<dbReference type="CDD" id="cd03225">
    <property type="entry name" value="ABC_cobalt_CbiO_domain1"/>
    <property type="match status" value="1"/>
</dbReference>
<evidence type="ECO:0000313" key="14">
    <source>
        <dbReference type="EMBL" id="MBD2845201.1"/>
    </source>
</evidence>
<name>A0A927BR38_9BACL</name>
<evidence type="ECO:0000256" key="12">
    <source>
        <dbReference type="SAM" id="MobiDB-lite"/>
    </source>
</evidence>
<dbReference type="InterPro" id="IPR050095">
    <property type="entry name" value="ECF_ABC_transporter_ATP-bd"/>
</dbReference>
<dbReference type="PROSITE" id="PS50893">
    <property type="entry name" value="ABC_TRANSPORTER_2"/>
    <property type="match status" value="1"/>
</dbReference>
<sequence>MALTGSWVIDELQIASPGSAAPRVLLQIERLQLDPGRLYLVTGRSGAGKTTLLESLAGLREPASGRIELGGRSLWSKRRPVRELLLQLGVSLQHSESQWFASTVREELNYSLRPYRTRSRAAELEQGGWIEALGRSGLAADVLDRDPWSLSGGEQRRLALACVMACQPDWLLLDEPTAGLDRAGAAQLRASLARHVRAGGGAIVVTHEPWLLAGQCPHVILSMADGRLSGQGQAMAAHPQSLAAAAQALREAGFRLPAEPPTPTQLARQIAEQLRPPDNPTIEEALAAEAPRSARKEADEAENAPLVREHTADVLSRQMPQPDASPQPNVSMTRVAAAEPDPAERHSWSRFDPRALWGGYVLLTAGILQQQTWLGLGAAAAACAYPLWRLRSCLLPWQGLIRGYSVMLLLVALLAGLQLQPLQLELESSLVTAQRLTRLLLVMLLGIPLTQLVSPLRLKRALEQVLRPLGRLGLRLETFTLLIALIFRFVPLQLAQWERFARIAQARGKSGAKPGRIPLRELHRVLIPFMMSLLRLADQMTTALQVRGFGSGRSKTQGWRLRMGSGDGLLLGAAAGIASLLWLLQQWLSAS</sequence>
<dbReference type="InterPro" id="IPR015856">
    <property type="entry name" value="ABC_transpr_CbiO/EcfA_su"/>
</dbReference>
<dbReference type="Pfam" id="PF00005">
    <property type="entry name" value="ABC_tran"/>
    <property type="match status" value="1"/>
</dbReference>
<gene>
    <name evidence="14" type="ORF">IDH44_08355</name>
</gene>
<evidence type="ECO:0000256" key="8">
    <source>
        <dbReference type="ARBA" id="ARBA00022840"/>
    </source>
</evidence>
<dbReference type="PANTHER" id="PTHR43553:SF1">
    <property type="entry name" value="ABC TRANSPORTER I FAMILY MEMBER 11, CHLOROPLASTIC"/>
    <property type="match status" value="1"/>
</dbReference>
<dbReference type="Proteomes" id="UP000621560">
    <property type="component" value="Unassembled WGS sequence"/>
</dbReference>
<dbReference type="GO" id="GO:0042626">
    <property type="term" value="F:ATPase-coupled transmembrane transporter activity"/>
    <property type="evidence" value="ECO:0007669"/>
    <property type="project" value="TreeGrafter"/>
</dbReference>
<evidence type="ECO:0000256" key="5">
    <source>
        <dbReference type="ARBA" id="ARBA00022475"/>
    </source>
</evidence>
<dbReference type="SMART" id="SM00382">
    <property type="entry name" value="AAA"/>
    <property type="match status" value="1"/>
</dbReference>
<dbReference type="Gene3D" id="3.40.50.300">
    <property type="entry name" value="P-loop containing nucleotide triphosphate hydrolases"/>
    <property type="match status" value="1"/>
</dbReference>
<dbReference type="AlphaFoldDB" id="A0A927BR38"/>
<keyword evidence="9" id="KW-1278">Translocase</keyword>
<organism evidence="14 15">
    <name type="scientific">Paenibacillus sabuli</name>
    <dbReference type="NCBI Taxonomy" id="2772509"/>
    <lineage>
        <taxon>Bacteria</taxon>
        <taxon>Bacillati</taxon>
        <taxon>Bacillota</taxon>
        <taxon>Bacilli</taxon>
        <taxon>Bacillales</taxon>
        <taxon>Paenibacillaceae</taxon>
        <taxon>Paenibacillus</taxon>
    </lineage>
</organism>
<dbReference type="InterPro" id="IPR003439">
    <property type="entry name" value="ABC_transporter-like_ATP-bd"/>
</dbReference>
<dbReference type="InterPro" id="IPR003593">
    <property type="entry name" value="AAA+_ATPase"/>
</dbReference>
<dbReference type="PROSITE" id="PS00211">
    <property type="entry name" value="ABC_TRANSPORTER_1"/>
    <property type="match status" value="1"/>
</dbReference>
<evidence type="ECO:0000256" key="3">
    <source>
        <dbReference type="ARBA" id="ARBA00005417"/>
    </source>
</evidence>
<dbReference type="EMBL" id="JACXIZ010000014">
    <property type="protein sequence ID" value="MBD2845201.1"/>
    <property type="molecule type" value="Genomic_DNA"/>
</dbReference>
<proteinExistence type="inferred from homology"/>